<dbReference type="EMBL" id="GGEC01027984">
    <property type="protein sequence ID" value="MBX08468.1"/>
    <property type="molecule type" value="Transcribed_RNA"/>
</dbReference>
<evidence type="ECO:0000313" key="1">
    <source>
        <dbReference type="EMBL" id="MBX08468.1"/>
    </source>
</evidence>
<sequence>MVMELLKGTYKLAIILVLIVIYQNGKDYTGIIKYLLLIMSTNTTNFNN</sequence>
<protein>
    <submittedName>
        <fullName evidence="1">Uncharacterized protein</fullName>
    </submittedName>
</protein>
<proteinExistence type="predicted"/>
<dbReference type="AlphaFoldDB" id="A0A2P2KRW8"/>
<name>A0A2P2KRW8_RHIMU</name>
<reference evidence="1" key="1">
    <citation type="submission" date="2018-02" db="EMBL/GenBank/DDBJ databases">
        <title>Rhizophora mucronata_Transcriptome.</title>
        <authorList>
            <person name="Meera S.P."/>
            <person name="Sreeshan A."/>
            <person name="Augustine A."/>
        </authorList>
    </citation>
    <scope>NUCLEOTIDE SEQUENCE</scope>
    <source>
        <tissue evidence="1">Leaf</tissue>
    </source>
</reference>
<organism evidence="1">
    <name type="scientific">Rhizophora mucronata</name>
    <name type="common">Asiatic mangrove</name>
    <dbReference type="NCBI Taxonomy" id="61149"/>
    <lineage>
        <taxon>Eukaryota</taxon>
        <taxon>Viridiplantae</taxon>
        <taxon>Streptophyta</taxon>
        <taxon>Embryophyta</taxon>
        <taxon>Tracheophyta</taxon>
        <taxon>Spermatophyta</taxon>
        <taxon>Magnoliopsida</taxon>
        <taxon>eudicotyledons</taxon>
        <taxon>Gunneridae</taxon>
        <taxon>Pentapetalae</taxon>
        <taxon>rosids</taxon>
        <taxon>fabids</taxon>
        <taxon>Malpighiales</taxon>
        <taxon>Rhizophoraceae</taxon>
        <taxon>Rhizophora</taxon>
    </lineage>
</organism>
<accession>A0A2P2KRW8</accession>